<dbReference type="RefSeq" id="WP_099578048.1">
    <property type="nucleotide sequence ID" value="NZ_MJBI02000001.1"/>
</dbReference>
<comment type="caution">
    <text evidence="1">The sequence shown here is derived from an EMBL/GenBank/DDBJ whole genome shotgun (WGS) entry which is preliminary data.</text>
</comment>
<protein>
    <submittedName>
        <fullName evidence="1">DUF2785 domain-containing protein</fullName>
    </submittedName>
</protein>
<dbReference type="Pfam" id="PF10978">
    <property type="entry name" value="DUF2785"/>
    <property type="match status" value="1"/>
</dbReference>
<proteinExistence type="predicted"/>
<dbReference type="EMBL" id="MJBI02000001">
    <property type="protein sequence ID" value="RAI82634.1"/>
    <property type="molecule type" value="Genomic_DNA"/>
</dbReference>
<dbReference type="InterPro" id="IPR021247">
    <property type="entry name" value="DUF2785"/>
</dbReference>
<accession>A0A2G5NSW0</accession>
<keyword evidence="2" id="KW-1185">Reference proteome</keyword>
<organism evidence="1 2">
    <name type="scientific">Macrococcoides goetzii</name>
    <dbReference type="NCBI Taxonomy" id="1891097"/>
    <lineage>
        <taxon>Bacteria</taxon>
        <taxon>Bacillati</taxon>
        <taxon>Bacillota</taxon>
        <taxon>Bacilli</taxon>
        <taxon>Bacillales</taxon>
        <taxon>Staphylococcaceae</taxon>
        <taxon>Macrococcoides</taxon>
    </lineage>
</organism>
<name>A0A2G5NSW0_9STAP</name>
<reference evidence="1 2" key="1">
    <citation type="journal article" date="2018" name="Front. Microbiol.">
        <title>Description and Comparative Genomics of Macrococcus caseolyticus subsp. hominis subsp. nov., Macrococcus goetzii sp. nov., Macrococcus epidermidis sp. nov., and Macrococcus bohemicus sp. nov., Novel Macrococci From Human Clinical Material With Virulence Potential and Suspected Uptake of Foreign DNA by Natural Transformation.</title>
        <authorList>
            <person name="Maslanova I."/>
            <person name="Wertheimer Z."/>
            <person name="Sedlacek I."/>
            <person name="Svec P."/>
            <person name="Indrakova A."/>
            <person name="Kovarovic V."/>
            <person name="Schumann P."/>
            <person name="Sproer C."/>
            <person name="Kralova S."/>
            <person name="Sedo O."/>
            <person name="Kristofova L."/>
            <person name="Vrbovska V."/>
            <person name="Fuzik T."/>
            <person name="Petras P."/>
            <person name="Zdrahal Z."/>
            <person name="Ruzickova V."/>
            <person name="Doskar J."/>
            <person name="Pantucek R."/>
        </authorList>
    </citation>
    <scope>NUCLEOTIDE SEQUENCE [LARGE SCALE GENOMIC DNA]</scope>
    <source>
        <strain evidence="1 2">CCM 4927</strain>
    </source>
</reference>
<evidence type="ECO:0000313" key="2">
    <source>
        <dbReference type="Proteomes" id="UP000229523"/>
    </source>
</evidence>
<dbReference type="Proteomes" id="UP000229523">
    <property type="component" value="Unassembled WGS sequence"/>
</dbReference>
<gene>
    <name evidence="1" type="ORF">BFS35_002820</name>
</gene>
<dbReference type="AlphaFoldDB" id="A0A2G5NSW0"/>
<evidence type="ECO:0000313" key="1">
    <source>
        <dbReference type="EMBL" id="RAI82634.1"/>
    </source>
</evidence>
<sequence length="277" mass="32724">MIKISNEDNQYNFESLSQQEKENLFESMLENIGTTDGYLRDNIYLMRLVEMLESEPFTNEKLIAYTEICLEQIKYGLGEINSDSVFKRSFSALVLYFLVAINPQRNFLSNDLKQQIIHESIYLFKNELDIRGYVEGKGWAHSIAHYSDLIAGIVTSDFYDSKYNEEILDVLNINLQKLNVDKSCYIDDEEERMLFIVFAMLDQQRISEEAYINWLNDSNKTMLNQTSKNLEGFRIRTNYKHFYQSMYFRAKGMGKYKKLVKQLEVIINDLFVEMFVK</sequence>